<sequence>MKGKLFLLFISICFLGCAKSDNLDPKTDKNLLTNTNKVNPAAVKAIDPVFCFYSSLIDRHYFSTKENLPNQPYFQSFTRQNIVGYTGGSGPKLTMWRNKATGIYVLSTLENAVDINANEKIEEMGPTASPTDNGSFPVYEYYRQKTNSNSFYYTRNKDELGDGKYGFVYKRIAFYLIDRIKPDPNPNQWPQPLKEAFNGQFIHMLDSKKVFFMLEGEARYIQSQDTYNGIFNQNGLISRIYLPDESYLQVKRGKDLTPDCDFRRDITTNRLYLREGNVLMHINGSTVMKVYNFNKNAVQHQINGTAGYVLGLEINNFGNPYSPN</sequence>
<dbReference type="Proteomes" id="UP000032049">
    <property type="component" value="Unassembled WGS sequence"/>
</dbReference>
<name>A0A0D0GC69_9SPHI</name>
<dbReference type="RefSeq" id="WP_041886482.1">
    <property type="nucleotide sequence ID" value="NZ_CP157278.1"/>
</dbReference>
<gene>
    <name evidence="1" type="ORF">TH53_23930</name>
</gene>
<protein>
    <submittedName>
        <fullName evidence="1">Uncharacterized protein</fullName>
    </submittedName>
</protein>
<dbReference type="AlphaFoldDB" id="A0A0D0GC69"/>
<comment type="caution">
    <text evidence="1">The sequence shown here is derived from an EMBL/GenBank/DDBJ whole genome shotgun (WGS) entry which is preliminary data.</text>
</comment>
<evidence type="ECO:0000313" key="2">
    <source>
        <dbReference type="Proteomes" id="UP000032049"/>
    </source>
</evidence>
<keyword evidence="2" id="KW-1185">Reference proteome</keyword>
<dbReference type="OrthoDB" id="1038436at2"/>
<evidence type="ECO:0000313" key="1">
    <source>
        <dbReference type="EMBL" id="KIO74877.1"/>
    </source>
</evidence>
<proteinExistence type="predicted"/>
<accession>A0A0D0GC69</accession>
<organism evidence="1 2">
    <name type="scientific">Pedobacter lusitanus</name>
    <dbReference type="NCBI Taxonomy" id="1503925"/>
    <lineage>
        <taxon>Bacteria</taxon>
        <taxon>Pseudomonadati</taxon>
        <taxon>Bacteroidota</taxon>
        <taxon>Sphingobacteriia</taxon>
        <taxon>Sphingobacteriales</taxon>
        <taxon>Sphingobacteriaceae</taxon>
        <taxon>Pedobacter</taxon>
    </lineage>
</organism>
<reference evidence="1 2" key="1">
    <citation type="submission" date="2015-01" db="EMBL/GenBank/DDBJ databases">
        <title>Draft genome sequence of Pedobacter sp. NL19 isolated from sludge of an effluent treatment pond in an abandoned uranium mine.</title>
        <authorList>
            <person name="Santos T."/>
            <person name="Caetano T."/>
            <person name="Covas C."/>
            <person name="Cruz A."/>
            <person name="Mendo S."/>
        </authorList>
    </citation>
    <scope>NUCLEOTIDE SEQUENCE [LARGE SCALE GENOMIC DNA]</scope>
    <source>
        <strain evidence="1 2">NL19</strain>
    </source>
</reference>
<dbReference type="EMBL" id="JXRA01000128">
    <property type="protein sequence ID" value="KIO74877.1"/>
    <property type="molecule type" value="Genomic_DNA"/>
</dbReference>